<dbReference type="Proteomes" id="UP001575652">
    <property type="component" value="Unassembled WGS sequence"/>
</dbReference>
<dbReference type="InterPro" id="IPR017475">
    <property type="entry name" value="EPS_sugar_tfrase"/>
</dbReference>
<dbReference type="PANTHER" id="PTHR30576">
    <property type="entry name" value="COLANIC BIOSYNTHESIS UDP-GLUCOSE LIPID CARRIER TRANSFERASE"/>
    <property type="match status" value="1"/>
</dbReference>
<dbReference type="EMBL" id="JBHDLJ010000003">
    <property type="protein sequence ID" value="MFB0833904.1"/>
    <property type="molecule type" value="Genomic_DNA"/>
</dbReference>
<feature type="region of interest" description="Disordered" evidence="7">
    <location>
        <begin position="216"/>
        <end position="244"/>
    </location>
</feature>
<organism evidence="10 11">
    <name type="scientific">Arthrobacter halodurans</name>
    <dbReference type="NCBI Taxonomy" id="516699"/>
    <lineage>
        <taxon>Bacteria</taxon>
        <taxon>Bacillati</taxon>
        <taxon>Actinomycetota</taxon>
        <taxon>Actinomycetes</taxon>
        <taxon>Micrococcales</taxon>
        <taxon>Micrococcaceae</taxon>
        <taxon>Arthrobacter</taxon>
    </lineage>
</organism>
<feature type="compositionally biased region" description="Low complexity" evidence="7">
    <location>
        <begin position="216"/>
        <end position="236"/>
    </location>
</feature>
<feature type="domain" description="Bacterial sugar transferase" evidence="9">
    <location>
        <begin position="334"/>
        <end position="521"/>
    </location>
</feature>
<evidence type="ECO:0000256" key="7">
    <source>
        <dbReference type="SAM" id="MobiDB-lite"/>
    </source>
</evidence>
<keyword evidence="4 8" id="KW-0812">Transmembrane</keyword>
<keyword evidence="11" id="KW-1185">Reference proteome</keyword>
<comment type="similarity">
    <text evidence="2">Belongs to the bacterial sugar transferase family.</text>
</comment>
<sequence length="527" mass="56280">MAHDLAAGEVALPAMLQTRVRDRRRDWREATTRRLRASDAAALAAAALGAHLLVGAPDAAGQTSARMEVAVPAAAYWAVVCAFPVAWWFMLGLWGARDARKVGAGRREGKRIVLASTYLLGAVSVASYAWGWDVAHAYVLAVWPLGFALLCATRLAQRRRLAALRAAGSAVCRVVLLGGSAEVAHLRHCLSSPPHSGYLPVAGMLPFGAGSLTPPTAGEHAAGSHATGSHAAAPTPGAAPPGLPLFRTGGGIEDVLGLAAERRADAVAVTGGSGLDPGALRELGWRLAERHIDLIMAPALVDVAGPRIHVEPLAGLPLIHVGAPRLEGGQALAKRVFDVVASGVGLVVFAPLMLLAAVLVRLENQGGAVFRQQRVGRAGEPFTMLKLRSMVADAEGLLPHLLMFDDGNGVLFKMRRDPRVTRVGAWIRRYSIDELPQLWNVFVGDMSLVGPRPHLVAETGRYGGHVHRRHLVKPGITGLWQVSGRSRLSWEESVRLDLYYVENWSLLQDVSILLRTVRVVLTRDGAY</sequence>
<keyword evidence="3 10" id="KW-0808">Transferase</keyword>
<feature type="transmembrane region" description="Helical" evidence="8">
    <location>
        <begin position="112"/>
        <end position="131"/>
    </location>
</feature>
<comment type="subcellular location">
    <subcellularLocation>
        <location evidence="1">Membrane</location>
        <topology evidence="1">Multi-pass membrane protein</topology>
    </subcellularLocation>
</comment>
<keyword evidence="6 8" id="KW-0472">Membrane</keyword>
<evidence type="ECO:0000256" key="4">
    <source>
        <dbReference type="ARBA" id="ARBA00022692"/>
    </source>
</evidence>
<evidence type="ECO:0000256" key="3">
    <source>
        <dbReference type="ARBA" id="ARBA00022679"/>
    </source>
</evidence>
<evidence type="ECO:0000256" key="8">
    <source>
        <dbReference type="SAM" id="Phobius"/>
    </source>
</evidence>
<evidence type="ECO:0000313" key="11">
    <source>
        <dbReference type="Proteomes" id="UP001575652"/>
    </source>
</evidence>
<dbReference type="GO" id="GO:0016740">
    <property type="term" value="F:transferase activity"/>
    <property type="evidence" value="ECO:0007669"/>
    <property type="project" value="UniProtKB-KW"/>
</dbReference>
<feature type="transmembrane region" description="Helical" evidence="8">
    <location>
        <begin position="35"/>
        <end position="54"/>
    </location>
</feature>
<dbReference type="Pfam" id="PF02397">
    <property type="entry name" value="Bac_transf"/>
    <property type="match status" value="1"/>
</dbReference>
<proteinExistence type="inferred from homology"/>
<feature type="transmembrane region" description="Helical" evidence="8">
    <location>
        <begin position="74"/>
        <end position="91"/>
    </location>
</feature>
<gene>
    <name evidence="10" type="ORF">ACETWP_04820</name>
</gene>
<comment type="caution">
    <text evidence="10">The sequence shown here is derived from an EMBL/GenBank/DDBJ whole genome shotgun (WGS) entry which is preliminary data.</text>
</comment>
<name>A0ABV4UL90_9MICC</name>
<protein>
    <submittedName>
        <fullName evidence="10">Sugar transferase</fullName>
        <ecNumber evidence="10">2.7.8.-</ecNumber>
    </submittedName>
</protein>
<feature type="transmembrane region" description="Helical" evidence="8">
    <location>
        <begin position="137"/>
        <end position="156"/>
    </location>
</feature>
<feature type="transmembrane region" description="Helical" evidence="8">
    <location>
        <begin position="339"/>
        <end position="362"/>
    </location>
</feature>
<dbReference type="InterPro" id="IPR003362">
    <property type="entry name" value="Bact_transf"/>
</dbReference>
<dbReference type="EC" id="2.7.8.-" evidence="10"/>
<dbReference type="RefSeq" id="WP_373971082.1">
    <property type="nucleotide sequence ID" value="NZ_JBHDLJ010000003.1"/>
</dbReference>
<evidence type="ECO:0000256" key="2">
    <source>
        <dbReference type="ARBA" id="ARBA00006464"/>
    </source>
</evidence>
<evidence type="ECO:0000256" key="1">
    <source>
        <dbReference type="ARBA" id="ARBA00004141"/>
    </source>
</evidence>
<evidence type="ECO:0000259" key="9">
    <source>
        <dbReference type="Pfam" id="PF02397"/>
    </source>
</evidence>
<evidence type="ECO:0000313" key="10">
    <source>
        <dbReference type="EMBL" id="MFB0833904.1"/>
    </source>
</evidence>
<dbReference type="NCBIfam" id="TIGR03025">
    <property type="entry name" value="EPS_sugtrans"/>
    <property type="match status" value="1"/>
</dbReference>
<reference evidence="10 11" key="1">
    <citation type="submission" date="2024-09" db="EMBL/GenBank/DDBJ databases">
        <authorList>
            <person name="Salinas-Garcia M.A."/>
            <person name="Prieme A."/>
        </authorList>
    </citation>
    <scope>NUCLEOTIDE SEQUENCE [LARGE SCALE GENOMIC DNA]</scope>
    <source>
        <strain evidence="10 11">DSM 21081</strain>
    </source>
</reference>
<dbReference type="PANTHER" id="PTHR30576:SF10">
    <property type="entry name" value="SLL5057 PROTEIN"/>
    <property type="match status" value="1"/>
</dbReference>
<evidence type="ECO:0000256" key="5">
    <source>
        <dbReference type="ARBA" id="ARBA00022989"/>
    </source>
</evidence>
<accession>A0ABV4UL90</accession>
<keyword evidence="5 8" id="KW-1133">Transmembrane helix</keyword>
<evidence type="ECO:0000256" key="6">
    <source>
        <dbReference type="ARBA" id="ARBA00023136"/>
    </source>
</evidence>